<feature type="compositionally biased region" description="Basic residues" evidence="1">
    <location>
        <begin position="1"/>
        <end position="11"/>
    </location>
</feature>
<reference evidence="2 3" key="1">
    <citation type="submission" date="2020-10" db="EMBL/GenBank/DDBJ databases">
        <title>Identification of Nocardia species via Next-generation sequencing and recognition of intraspecies genetic diversity.</title>
        <authorList>
            <person name="Li P."/>
            <person name="Li P."/>
            <person name="Lu B."/>
        </authorList>
    </citation>
    <scope>NUCLEOTIDE SEQUENCE [LARGE SCALE GENOMIC DNA]</scope>
    <source>
        <strain evidence="2 3">BJ06-0157</strain>
    </source>
</reference>
<proteinExistence type="predicted"/>
<comment type="caution">
    <text evidence="2">The sequence shown here is derived from an EMBL/GenBank/DDBJ whole genome shotgun (WGS) entry which is preliminary data.</text>
</comment>
<evidence type="ECO:0000313" key="3">
    <source>
        <dbReference type="Proteomes" id="UP000702209"/>
    </source>
</evidence>
<name>A0ABS0D2C3_9NOCA</name>
<accession>A0ABS0D2C3</accession>
<feature type="region of interest" description="Disordered" evidence="1">
    <location>
        <begin position="1"/>
        <end position="27"/>
    </location>
</feature>
<dbReference type="EMBL" id="JADLQX010000097">
    <property type="protein sequence ID" value="MBF6302995.1"/>
    <property type="molecule type" value="Genomic_DNA"/>
</dbReference>
<gene>
    <name evidence="2" type="ORF">IU459_36640</name>
</gene>
<sequence length="157" mass="17477">MPVSKKRKKSKGSPPRRPDIAPNGDEDLFADDEVIEIRVGRQHAPSVVVPGPGNRAGFSDGESTFLPTAMIHDSRLCPAAVVTYGQLLIARPPFRVTWEELTAFVPEWDRHPDDSEEETLEGLAQLRTHGYLVPCEDGWTLDVPADAEANAYEWSRR</sequence>
<dbReference type="Proteomes" id="UP000702209">
    <property type="component" value="Unassembled WGS sequence"/>
</dbReference>
<evidence type="ECO:0000313" key="2">
    <source>
        <dbReference type="EMBL" id="MBF6302995.1"/>
    </source>
</evidence>
<organism evidence="2 3">
    <name type="scientific">Nocardia amamiensis</name>
    <dbReference type="NCBI Taxonomy" id="404578"/>
    <lineage>
        <taxon>Bacteria</taxon>
        <taxon>Bacillati</taxon>
        <taxon>Actinomycetota</taxon>
        <taxon>Actinomycetes</taxon>
        <taxon>Mycobacteriales</taxon>
        <taxon>Nocardiaceae</taxon>
        <taxon>Nocardia</taxon>
    </lineage>
</organism>
<evidence type="ECO:0000256" key="1">
    <source>
        <dbReference type="SAM" id="MobiDB-lite"/>
    </source>
</evidence>
<dbReference type="RefSeq" id="WP_195134172.1">
    <property type="nucleotide sequence ID" value="NZ_JADLQX010000097.1"/>
</dbReference>
<protein>
    <submittedName>
        <fullName evidence="2">Uncharacterized protein</fullName>
    </submittedName>
</protein>
<keyword evidence="3" id="KW-1185">Reference proteome</keyword>